<name>A0A7R9FTI3_9CRUS</name>
<dbReference type="PANTHER" id="PTHR32305:SF15">
    <property type="entry name" value="PROTEIN RHSA-RELATED"/>
    <property type="match status" value="1"/>
</dbReference>
<protein>
    <recommendedName>
        <fullName evidence="3">RHS repeat-associated core domain-containing protein</fullName>
    </recommendedName>
</protein>
<dbReference type="InterPro" id="IPR050708">
    <property type="entry name" value="T6SS_VgrG/RHS"/>
</dbReference>
<evidence type="ECO:0000313" key="2">
    <source>
        <dbReference type="Proteomes" id="UP000677054"/>
    </source>
</evidence>
<sequence length="613" mass="67444">MQGRGGMEHGFVHWSANFDEIQDFENDIRGFFGGKGLMSDADFALTKDPLGAPKKGKSADLDALAAYVSSLKQLPASPYKTEDGQLTESALRAGYNRISKVKTTINGVTTEKTYQYGTDNYGRAAANVLQDEKNSYTYNMLNQMTGVNGQVNLYEYNDKNERVSKKQGGSFVTYVKSGTSWTTPTEALTHLQFVYDESGIPIATTQRNQLHYIHANYQGVGKLITKTNKAIAWRWDGADAFGSSDGIQDDPDKDNIKLWWNARLPGQYFDSESGNYYNYHRYYNPRTGRYLTPDPIGIAGGLNPYAYVGGNPVAFVDPSGLQFCPPVLPPVNPILHTQIQEVGRKDITDLMVSRNGILIMIILMMGCSPTGTTGKTEKGNPEYQFHHSQKGIPIATTQRNQLHFIHANYQGVGKLITKTNKAIAWRWDGADAFGSSDGINDDPDKDNIKLWWNARLPGQYFDSESGNYYNYHRYYNPRTGRYLTPDPIGIAGGLNPYAYVGGNPVNFTDATGNIVDTALDVGFIGYDLYRILKDNVFGNCDNFNTNLAALGADVAGALVPFATGGGLAVRGSVKAVGITDEAIHAALKNSDLKTTQSAISKPVVENYVRRLQA</sequence>
<dbReference type="PANTHER" id="PTHR32305">
    <property type="match status" value="1"/>
</dbReference>
<evidence type="ECO:0008006" key="3">
    <source>
        <dbReference type="Google" id="ProtNLM"/>
    </source>
</evidence>
<accession>A0A7R9FTI3</accession>
<dbReference type="OrthoDB" id="5426877at2759"/>
<dbReference type="AlphaFoldDB" id="A0A7R9FTI3"/>
<dbReference type="EMBL" id="CAJPEV010007411">
    <property type="protein sequence ID" value="CAG0904743.1"/>
    <property type="molecule type" value="Genomic_DNA"/>
</dbReference>
<dbReference type="NCBIfam" id="TIGR03696">
    <property type="entry name" value="Rhs_assc_core"/>
    <property type="match status" value="2"/>
</dbReference>
<dbReference type="Proteomes" id="UP000677054">
    <property type="component" value="Unassembled WGS sequence"/>
</dbReference>
<proteinExistence type="predicted"/>
<gene>
    <name evidence="1" type="ORF">DSTB1V02_LOCUS13749</name>
</gene>
<dbReference type="Gene3D" id="2.180.10.10">
    <property type="entry name" value="RHS repeat-associated core"/>
    <property type="match status" value="2"/>
</dbReference>
<dbReference type="EMBL" id="LR906928">
    <property type="protein sequence ID" value="CAD7254003.1"/>
    <property type="molecule type" value="Genomic_DNA"/>
</dbReference>
<dbReference type="InterPro" id="IPR022385">
    <property type="entry name" value="Rhs_assc_core"/>
</dbReference>
<evidence type="ECO:0000313" key="1">
    <source>
        <dbReference type="EMBL" id="CAD7254003.1"/>
    </source>
</evidence>
<organism evidence="1">
    <name type="scientific">Darwinula stevensoni</name>
    <dbReference type="NCBI Taxonomy" id="69355"/>
    <lineage>
        <taxon>Eukaryota</taxon>
        <taxon>Metazoa</taxon>
        <taxon>Ecdysozoa</taxon>
        <taxon>Arthropoda</taxon>
        <taxon>Crustacea</taxon>
        <taxon>Oligostraca</taxon>
        <taxon>Ostracoda</taxon>
        <taxon>Podocopa</taxon>
        <taxon>Podocopida</taxon>
        <taxon>Darwinulocopina</taxon>
        <taxon>Darwinuloidea</taxon>
        <taxon>Darwinulidae</taxon>
        <taxon>Darwinula</taxon>
    </lineage>
</organism>
<keyword evidence="2" id="KW-1185">Reference proteome</keyword>
<reference evidence="1" key="1">
    <citation type="submission" date="2020-11" db="EMBL/GenBank/DDBJ databases">
        <authorList>
            <person name="Tran Van P."/>
        </authorList>
    </citation>
    <scope>NUCLEOTIDE SEQUENCE</scope>
</reference>
<feature type="non-terminal residue" evidence="1">
    <location>
        <position position="1"/>
    </location>
</feature>